<keyword evidence="3" id="KW-1003">Cell membrane</keyword>
<dbReference type="OrthoDB" id="9805682at2"/>
<evidence type="ECO:0000256" key="2">
    <source>
        <dbReference type="ARBA" id="ARBA00005745"/>
    </source>
</evidence>
<comment type="similarity">
    <text evidence="2">Belongs to the GSP F family.</text>
</comment>
<evidence type="ECO:0000256" key="7">
    <source>
        <dbReference type="ARBA" id="ARBA00023136"/>
    </source>
</evidence>
<dbReference type="STRING" id="338963.Pcar_0130"/>
<reference evidence="10 11" key="2">
    <citation type="journal article" date="2012" name="BMC Genomics">
        <title>The genome of Pelobacter carbinolicus reveals surprising metabolic capabilities and physiological features.</title>
        <authorList>
            <person name="Aklujkar M."/>
            <person name="Haveman S.A."/>
            <person name="Didonato R.Jr."/>
            <person name="Chertkov O."/>
            <person name="Han C.S."/>
            <person name="Land M.L."/>
            <person name="Brown P."/>
            <person name="Lovley D.R."/>
        </authorList>
    </citation>
    <scope>NUCLEOTIDE SEQUENCE [LARGE SCALE GENOMIC DNA]</scope>
    <source>
        <strain evidence="11">DSM 2380 / NBRC 103641 / GraBd1</strain>
    </source>
</reference>
<keyword evidence="4" id="KW-0997">Cell inner membrane</keyword>
<dbReference type="GO" id="GO:0005886">
    <property type="term" value="C:plasma membrane"/>
    <property type="evidence" value="ECO:0007669"/>
    <property type="project" value="UniProtKB-SubCell"/>
</dbReference>
<dbReference type="PANTHER" id="PTHR30012">
    <property type="entry name" value="GENERAL SECRETION PATHWAY PROTEIN"/>
    <property type="match status" value="1"/>
</dbReference>
<proteinExistence type="inferred from homology"/>
<evidence type="ECO:0000256" key="3">
    <source>
        <dbReference type="ARBA" id="ARBA00022475"/>
    </source>
</evidence>
<keyword evidence="11" id="KW-1185">Reference proteome</keyword>
<dbReference type="InterPro" id="IPR018076">
    <property type="entry name" value="T2SS_GspF_dom"/>
</dbReference>
<feature type="transmembrane region" description="Helical" evidence="8">
    <location>
        <begin position="374"/>
        <end position="394"/>
    </location>
</feature>
<dbReference type="AlphaFoldDB" id="Q3A8A0"/>
<evidence type="ECO:0000256" key="6">
    <source>
        <dbReference type="ARBA" id="ARBA00022989"/>
    </source>
</evidence>
<evidence type="ECO:0000313" key="10">
    <source>
        <dbReference type="EMBL" id="ABA87392.1"/>
    </source>
</evidence>
<keyword evidence="5 8" id="KW-0812">Transmembrane</keyword>
<evidence type="ECO:0000256" key="4">
    <source>
        <dbReference type="ARBA" id="ARBA00022519"/>
    </source>
</evidence>
<feature type="transmembrane region" description="Helical" evidence="8">
    <location>
        <begin position="210"/>
        <end position="231"/>
    </location>
</feature>
<dbReference type="KEGG" id="pca:Pcar_0130"/>
<dbReference type="Proteomes" id="UP000002534">
    <property type="component" value="Chromosome"/>
</dbReference>
<dbReference type="RefSeq" id="WP_011339783.1">
    <property type="nucleotide sequence ID" value="NC_007498.2"/>
</dbReference>
<dbReference type="InterPro" id="IPR042094">
    <property type="entry name" value="T2SS_GspF_sf"/>
</dbReference>
<organism evidence="10 11">
    <name type="scientific">Syntrophotalea carbinolica (strain DSM 2380 / NBRC 103641 / GraBd1)</name>
    <name type="common">Pelobacter carbinolicus</name>
    <dbReference type="NCBI Taxonomy" id="338963"/>
    <lineage>
        <taxon>Bacteria</taxon>
        <taxon>Pseudomonadati</taxon>
        <taxon>Thermodesulfobacteriota</taxon>
        <taxon>Desulfuromonadia</taxon>
        <taxon>Desulfuromonadales</taxon>
        <taxon>Syntrophotaleaceae</taxon>
        <taxon>Syntrophotalea</taxon>
    </lineage>
</organism>
<evidence type="ECO:0000313" key="11">
    <source>
        <dbReference type="Proteomes" id="UP000002534"/>
    </source>
</evidence>
<dbReference type="GO" id="GO:0015628">
    <property type="term" value="P:protein secretion by the type II secretion system"/>
    <property type="evidence" value="ECO:0007669"/>
    <property type="project" value="TreeGrafter"/>
</dbReference>
<dbReference type="PANTHER" id="PTHR30012:SF7">
    <property type="entry name" value="PROTEIN TRANSPORT PROTEIN HOFC HOMOLOG"/>
    <property type="match status" value="1"/>
</dbReference>
<accession>Q3A8A0</accession>
<dbReference type="PRINTS" id="PR00812">
    <property type="entry name" value="BCTERIALGSPF"/>
</dbReference>
<dbReference type="FunFam" id="1.20.81.30:FF:000001">
    <property type="entry name" value="Type II secretion system protein F"/>
    <property type="match status" value="1"/>
</dbReference>
<feature type="domain" description="Type II secretion system protein GspF" evidence="9">
    <location>
        <begin position="271"/>
        <end position="393"/>
    </location>
</feature>
<name>Q3A8A0_SYNC1</name>
<dbReference type="Gene3D" id="1.20.81.30">
    <property type="entry name" value="Type II secretion system (T2SS), domain F"/>
    <property type="match status" value="2"/>
</dbReference>
<protein>
    <submittedName>
        <fullName evidence="10">Type II secretion system inner membrane protein PulF</fullName>
    </submittedName>
</protein>
<dbReference type="Pfam" id="PF00482">
    <property type="entry name" value="T2SSF"/>
    <property type="match status" value="2"/>
</dbReference>
<keyword evidence="6 8" id="KW-1133">Transmembrane helix</keyword>
<keyword evidence="7 8" id="KW-0472">Membrane</keyword>
<comment type="subcellular location">
    <subcellularLocation>
        <location evidence="1">Cell inner membrane</location>
        <topology evidence="1">Multi-pass membrane protein</topology>
    </subcellularLocation>
</comment>
<dbReference type="EMBL" id="CP000142">
    <property type="protein sequence ID" value="ABA87392.1"/>
    <property type="molecule type" value="Genomic_DNA"/>
</dbReference>
<dbReference type="HOGENOM" id="CLU_035032_2_1_7"/>
<evidence type="ECO:0000259" key="9">
    <source>
        <dbReference type="Pfam" id="PF00482"/>
    </source>
</evidence>
<feature type="domain" description="Type II secretion system protein GspF" evidence="9">
    <location>
        <begin position="70"/>
        <end position="191"/>
    </location>
</feature>
<evidence type="ECO:0000256" key="5">
    <source>
        <dbReference type="ARBA" id="ARBA00022692"/>
    </source>
</evidence>
<reference evidence="11" key="1">
    <citation type="submission" date="2005-10" db="EMBL/GenBank/DDBJ databases">
        <title>Complete sequence of Pelobacter carbinolicus DSM 2380.</title>
        <authorList>
            <person name="Copeland A."/>
            <person name="Lucas S."/>
            <person name="Lapidus A."/>
            <person name="Barry K."/>
            <person name="Detter J.C."/>
            <person name="Glavina T."/>
            <person name="Hammon N."/>
            <person name="Israni S."/>
            <person name="Pitluck S."/>
            <person name="Chertkov O."/>
            <person name="Schmutz J."/>
            <person name="Larimer F."/>
            <person name="Land M."/>
            <person name="Kyrpides N."/>
            <person name="Ivanova N."/>
            <person name="Richardson P."/>
        </authorList>
    </citation>
    <scope>NUCLEOTIDE SEQUENCE [LARGE SCALE GENOMIC DNA]</scope>
    <source>
        <strain evidence="11">DSM 2380 / NBRC 103641 / GraBd1</strain>
    </source>
</reference>
<evidence type="ECO:0000256" key="8">
    <source>
        <dbReference type="SAM" id="Phobius"/>
    </source>
</evidence>
<feature type="transmembrane region" description="Helical" evidence="8">
    <location>
        <begin position="168"/>
        <end position="190"/>
    </location>
</feature>
<gene>
    <name evidence="10" type="primary">pulF-2</name>
    <name evidence="10" type="ordered locus">Pcar_0130</name>
</gene>
<dbReference type="InterPro" id="IPR003004">
    <property type="entry name" value="GspF/PilC"/>
</dbReference>
<dbReference type="eggNOG" id="COG1459">
    <property type="taxonomic scope" value="Bacteria"/>
</dbReference>
<sequence length="401" mass="45007">MPFYDCRLGSPSGKMIKESFEAVSAEALRARLRNEGFHVIALRRRFSFFAGGGKKDSGRISSRQFLTFNQEMLVLLRSGLPMLQVLDATLERLDAGPLQRSVQQVREAVKGGASLSSAFGQFPRYFPYLYLAALQAGEQTGDLAVTIQRYVNYQKRIGQVKNKVKMAAFYPAMLCLAAIGILVFMVLFVVPRFAEIFRDAKLDLPWVTRLLITLADLLTGHFLWLVPIVLLSPVMLRHIRVNSGLRVIVDYWKLKLVFVGPLFLEYSLLNFTRTLATLMSSGIPLLPAMRMSRKTLNNRYLENHLEQAAERITEGKTPASALEEAGFFPSLALRMVKAGERSGALQEMLLEVAGYYEDQVEERLWRLSSMIEPLMMLLIGLLIGGVVVAMYIPIFQLASAA</sequence>
<evidence type="ECO:0000256" key="1">
    <source>
        <dbReference type="ARBA" id="ARBA00004429"/>
    </source>
</evidence>